<dbReference type="RefSeq" id="WP_046363070.1">
    <property type="nucleotide sequence ID" value="NZ_LAUZ02000035.1"/>
</dbReference>
<evidence type="ECO:0000313" key="8">
    <source>
        <dbReference type="EMBL" id="KKF01939.1"/>
    </source>
</evidence>
<dbReference type="InterPro" id="IPR010618">
    <property type="entry name" value="RPF"/>
</dbReference>
<dbReference type="OrthoDB" id="4753829at2"/>
<dbReference type="InterPro" id="IPR023346">
    <property type="entry name" value="Lysozyme-like_dom_sf"/>
</dbReference>
<keyword evidence="9" id="KW-1185">Reference proteome</keyword>
<proteinExistence type="inferred from homology"/>
<dbReference type="EMBL" id="LAUZ02000035">
    <property type="protein sequence ID" value="KKF01939.1"/>
    <property type="molecule type" value="Genomic_DNA"/>
</dbReference>
<keyword evidence="2" id="KW-1188">Viral release from host cell</keyword>
<feature type="region of interest" description="Disordered" evidence="5">
    <location>
        <begin position="751"/>
        <end position="805"/>
    </location>
</feature>
<dbReference type="Pfam" id="PF10145">
    <property type="entry name" value="PhageMin_Tail"/>
    <property type="match status" value="1"/>
</dbReference>
<feature type="compositionally biased region" description="Low complexity" evidence="5">
    <location>
        <begin position="1452"/>
        <end position="1462"/>
    </location>
</feature>
<organism evidence="8 9">
    <name type="scientific">Mycolicibacterium obuense</name>
    <dbReference type="NCBI Taxonomy" id="1807"/>
    <lineage>
        <taxon>Bacteria</taxon>
        <taxon>Bacillati</taxon>
        <taxon>Actinomycetota</taxon>
        <taxon>Actinomycetes</taxon>
        <taxon>Mycobacteriales</taxon>
        <taxon>Mycobacteriaceae</taxon>
        <taxon>Mycolicibacterium</taxon>
    </lineage>
</organism>
<dbReference type="Proteomes" id="UP000034150">
    <property type="component" value="Unassembled WGS sequence"/>
</dbReference>
<keyword evidence="4" id="KW-0175">Coiled coil</keyword>
<gene>
    <name evidence="8" type="ORF">WN67_11025</name>
</gene>
<dbReference type="InterPro" id="IPR010090">
    <property type="entry name" value="Phage_tape_meas"/>
</dbReference>
<dbReference type="PATRIC" id="fig|1807.13.peg.3231"/>
<evidence type="ECO:0000259" key="7">
    <source>
        <dbReference type="Pfam" id="PF10145"/>
    </source>
</evidence>
<dbReference type="Gene3D" id="1.10.530.10">
    <property type="match status" value="1"/>
</dbReference>
<evidence type="ECO:0000256" key="3">
    <source>
        <dbReference type="ARBA" id="ARBA00022801"/>
    </source>
</evidence>
<dbReference type="CDD" id="cd13925">
    <property type="entry name" value="RPF"/>
    <property type="match status" value="1"/>
</dbReference>
<evidence type="ECO:0000256" key="4">
    <source>
        <dbReference type="SAM" id="Coils"/>
    </source>
</evidence>
<comment type="similarity">
    <text evidence="1">Belongs to the transglycosylase family. Rpf subfamily.</text>
</comment>
<dbReference type="Pfam" id="PF06737">
    <property type="entry name" value="Transglycosylas"/>
    <property type="match status" value="1"/>
</dbReference>
<feature type="domain" description="Resuscitation-promoting factor core lysozyme-like" evidence="6">
    <location>
        <begin position="1205"/>
        <end position="1286"/>
    </location>
</feature>
<dbReference type="PANTHER" id="PTHR37813:SF1">
    <property type="entry name" value="FELS-2 PROPHAGE PROTEIN"/>
    <property type="match status" value="1"/>
</dbReference>
<evidence type="ECO:0008006" key="10">
    <source>
        <dbReference type="Google" id="ProtNLM"/>
    </source>
</evidence>
<feature type="domain" description="Phage tail tape measure protein" evidence="7">
    <location>
        <begin position="269"/>
        <end position="470"/>
    </location>
</feature>
<dbReference type="PANTHER" id="PTHR37813">
    <property type="entry name" value="FELS-2 PROPHAGE PROTEIN"/>
    <property type="match status" value="1"/>
</dbReference>
<sequence>MGIGIPVKAQPDLRSFKQVGDQVEKIFADVGRSASGSFSKEFSKAASEARSASNKFINAYDSVADAQSRARATEAQLQQTRQKSQDLASKLAKAEERLADARTGDDTKAVAAAEKELERVRDQAARTNTQVIKTAETLSRNKRDEARQTREVAAAYREYAQAQARATQTPLKAPSFASNNILSGALSQSSGMVGQFSMLGGGAGKAFVSGAVAAIVAGGLAAVGAKAADMVIDGFKTVLDAGLDFSNTVNEFQGVTQSSAADTQRMAAAARALGADTTMAGVSASDAASAMTELAKAGFSVDDAIGAARGTMQLATAANIDGAQAAEIQANAMNAFGISADQASHVADVLANAAVGSSADIPDLALALQQVGGVAKGFGENIEDTVAALGMFANAGIKGSDAGTLLKTTMQSITDQGSPAQDAIKNLGLSLYNFDTGQFVGFRELFRQLDEAKARMTPQAFQANSNVLFGSDAMRSAMLGNAQSFDTMLAAIDKVGTASDMSKARMQGWPGIVEGIKNSVSELKLTLFDDLFNTPAGQDVGRKLVGGLSGFVEWVQTHKPEILQFFGDVVNAAALMAEGIAMQVGFTAKAFAVMLEQVGTGAKIIGDGLQKLSGPLQHIPDILLGPQAQALKRFGQDGGAALSEFGEASKRGADSLSGLSGAASEFATGTMPRLNSQLQGSLGEMALAESRNRLYSESFKQISQAVEMTPDGKAIVVKENTPEVMEKLKQLGFAVQQLPNGTMTVTVEYRDPSGKVVDPNQLGVSQRQQDDRNSRPHNWFPPTTTPSPTGTDNTLPTTGGSGSEPKPFFDESLWKVAAPGGFVGRPVGPVDPAKVFDAQSAEMNARDNYEQARLRVLELEAKGNASQSELVSARNQVQESERSWQKAQRELIDAQKGIVDKASKQTQSLADGLGDIGAALDNDLGISKGLPGLADNLVRFIASLAAAPLLGQLSAISKAAGDEGSGIIGIAASTGALGPSFMPGAATAPGVSDSTGLPGVASVGGSYGLPAGTDTGGYGSSGPVFPDWVHQLEQAFGVKASTYSGHQETDRQEAGYAPNPNHENRGIDWSGSPEAMQRFADYLKTVPGMEQVIWNGGGMGTGDTVEIAGGRPQPGYFAGDLAGHGNHVHTRQSSPIPLPGGVVGGDGAYAPTGVTASPFSSSGSATPVFVVNMPGGGFSGLTGATTGFPASGRGSGPAPGPGANVNLWDSVAAAESSGNWSNNDTGNNGHFGGLQFSPETWKDYGGVDLTGLTNPADATREQQIEIANRTAFNGYNGRAPQGLSAWQAITDGNVPGVTTGTPASAFGTGATGLPPLPPVGSVGAGESAPLGAGTGMAYPSNSAGGGLGVGGMAMDAAMMGAGALNAIAPGAGAAAQIGIQVANRAIKYAGQVAGIGVSGLFETLSVGDNPMGSIGNSWFGKIAGGLAGARPALPNMAGKAPAPQSPQGGMQGAADAGGQKAGNTANITINNQGATPDQNGKDVAAHTAAMWAPAGRQ</sequence>
<feature type="coiled-coil region" evidence="4">
    <location>
        <begin position="63"/>
        <end position="130"/>
    </location>
</feature>
<protein>
    <recommendedName>
        <fullName evidence="10">Phage tail tape measure protein</fullName>
    </recommendedName>
</protein>
<evidence type="ECO:0000256" key="5">
    <source>
        <dbReference type="SAM" id="MobiDB-lite"/>
    </source>
</evidence>
<dbReference type="SUPFAM" id="SSF53955">
    <property type="entry name" value="Lysozyme-like"/>
    <property type="match status" value="1"/>
</dbReference>
<comment type="caution">
    <text evidence="8">The sequence shown here is derived from an EMBL/GenBank/DDBJ whole genome shotgun (WGS) entry which is preliminary data.</text>
</comment>
<keyword evidence="3" id="KW-0378">Hydrolase</keyword>
<name>A0A0M2K451_9MYCO</name>
<feature type="region of interest" description="Disordered" evidence="5">
    <location>
        <begin position="1436"/>
        <end position="1486"/>
    </location>
</feature>
<evidence type="ECO:0000259" key="6">
    <source>
        <dbReference type="Pfam" id="PF06737"/>
    </source>
</evidence>
<evidence type="ECO:0000256" key="2">
    <source>
        <dbReference type="ARBA" id="ARBA00022612"/>
    </source>
</evidence>
<feature type="compositionally biased region" description="Polar residues" evidence="5">
    <location>
        <begin position="1463"/>
        <end position="1478"/>
    </location>
</feature>
<feature type="region of interest" description="Disordered" evidence="5">
    <location>
        <begin position="1042"/>
        <end position="1070"/>
    </location>
</feature>
<dbReference type="NCBIfam" id="TIGR01760">
    <property type="entry name" value="tape_meas_TP901"/>
    <property type="match status" value="1"/>
</dbReference>
<accession>A0A0M2K451</accession>
<reference evidence="8 9" key="1">
    <citation type="journal article" date="2015" name="Genome Announc.">
        <title>Draft Genome Sequence of Mycobacterium obuense Strain UC1, Isolated from Patient Sputum.</title>
        <authorList>
            <person name="Greninger A.L."/>
            <person name="Cunningham G."/>
            <person name="Hsu E.D."/>
            <person name="Yu J.M."/>
            <person name="Chiu C.Y."/>
            <person name="Miller S."/>
        </authorList>
    </citation>
    <scope>NUCLEOTIDE SEQUENCE [LARGE SCALE GENOMIC DNA]</scope>
    <source>
        <strain evidence="8 9">UC1</strain>
    </source>
</reference>
<evidence type="ECO:0000256" key="1">
    <source>
        <dbReference type="ARBA" id="ARBA00010830"/>
    </source>
</evidence>
<evidence type="ECO:0000313" key="9">
    <source>
        <dbReference type="Proteomes" id="UP000034150"/>
    </source>
</evidence>
<dbReference type="GO" id="GO:0016787">
    <property type="term" value="F:hydrolase activity"/>
    <property type="evidence" value="ECO:0007669"/>
    <property type="project" value="UniProtKB-KW"/>
</dbReference>
<feature type="coiled-coil region" evidence="4">
    <location>
        <begin position="842"/>
        <end position="890"/>
    </location>
</feature>